<dbReference type="FunFam" id="3.80.10.10:FF:000041">
    <property type="entry name" value="LRR receptor-like serine/threonine-protein kinase ERECTA"/>
    <property type="match status" value="2"/>
</dbReference>
<evidence type="ECO:0000256" key="10">
    <source>
        <dbReference type="ARBA" id="ARBA00023170"/>
    </source>
</evidence>
<evidence type="ECO:0000256" key="1">
    <source>
        <dbReference type="ARBA" id="ARBA00004251"/>
    </source>
</evidence>
<dbReference type="InterPro" id="IPR046956">
    <property type="entry name" value="RLP23-like"/>
</dbReference>
<keyword evidence="11" id="KW-0325">Glycoprotein</keyword>
<dbReference type="GO" id="GO:0005886">
    <property type="term" value="C:plasma membrane"/>
    <property type="evidence" value="ECO:0007669"/>
    <property type="project" value="UniProtKB-SubCell"/>
</dbReference>
<dbReference type="PANTHER" id="PTHR48061:SF12">
    <property type="entry name" value="DISEASE RESISTANCE LIKE PROTEIN"/>
    <property type="match status" value="1"/>
</dbReference>
<organism evidence="15 16">
    <name type="scientific">Senna tora</name>
    <dbReference type="NCBI Taxonomy" id="362788"/>
    <lineage>
        <taxon>Eukaryota</taxon>
        <taxon>Viridiplantae</taxon>
        <taxon>Streptophyta</taxon>
        <taxon>Embryophyta</taxon>
        <taxon>Tracheophyta</taxon>
        <taxon>Spermatophyta</taxon>
        <taxon>Magnoliopsida</taxon>
        <taxon>eudicotyledons</taxon>
        <taxon>Gunneridae</taxon>
        <taxon>Pentapetalae</taxon>
        <taxon>rosids</taxon>
        <taxon>fabids</taxon>
        <taxon>Fabales</taxon>
        <taxon>Fabaceae</taxon>
        <taxon>Caesalpinioideae</taxon>
        <taxon>Cassia clade</taxon>
        <taxon>Senna</taxon>
    </lineage>
</organism>
<gene>
    <name evidence="15" type="ORF">G2W53_016902</name>
</gene>
<name>A0A834WLX4_9FABA</name>
<keyword evidence="8" id="KW-1133">Transmembrane helix</keyword>
<dbReference type="Gene3D" id="3.80.10.10">
    <property type="entry name" value="Ribonuclease Inhibitor"/>
    <property type="match status" value="4"/>
</dbReference>
<dbReference type="SMART" id="SM00369">
    <property type="entry name" value="LRR_TYP"/>
    <property type="match status" value="7"/>
</dbReference>
<sequence>MGLFWFHPISMLYLLLLYPLFIFSVTNSFSSVQPPLCHEDESSSLLQFRQSLDIAKFASDSTLSFPKTVSWTQSTDCCSWDGVECDEQTGHVIGLDLSRSQLYGSIGSNSSLFHLFHLQRLNLSDNHFNYSQIPSSLGHLSRLTHLDLSSSMFYGEIPHEISQLSKLLVLNLSCNFVAANPQINLLQLKQQSFRSIIQNLTYLEKLYLGYVNISSPIPTSLTNLSSLQALDLTSTGVYGEFPIGVFDLPNLEILKVPSNHDLTGYLPASIGSLRALKVLEIWQCQFSRSIPSSLSNLTQLKVLDLGYNHFSGNLSSSLSNLTDLGRLSVGGNDITGGDISWIGKLNGLYYLDLSTTNISHEIPNSFANLTKLSYLVIRYANLIGQVPSWMMNFTNLSYLDLSGNKLHGEIPDSIFSLENLNSFYLGRNLLVGQLELDMLLNMKSLTHIYLSYNNLSVLTETSSFNSSFRTNILSVELAACNITEFPQLLKDQDQLEYLDLSYNKIHDTLPSWIWRKENLFVLIVSNNFFSGEISQSICNLKVLEFLDLSFNNISGTIPPCLGTSGKNLHALKSGNNKLSGYIPQAFMETNAFKMIDFSQNNLQGQLPKALTNCKMLKYLDVSNNHINDTFPFWLGTLPELIVLVLRSNKFFGVLSSPGAFMFPKMHIIDLSQNEFSGNLPLEFIQNWESMRASNPNELMYDGFYQYYKETGSIQAHPSATHEDESEDEDSWFPFEFDWKIIVIGYGGGLVFGLAMGSTYDWEKHALLWLKRVHRRVLRRCS</sequence>
<keyword evidence="4" id="KW-0433">Leucine-rich repeat</keyword>
<keyword evidence="7" id="KW-0677">Repeat</keyword>
<keyword evidence="5" id="KW-0812">Transmembrane</keyword>
<dbReference type="InterPro" id="IPR003591">
    <property type="entry name" value="Leu-rich_rpt_typical-subtyp"/>
</dbReference>
<evidence type="ECO:0000256" key="2">
    <source>
        <dbReference type="ARBA" id="ARBA00009592"/>
    </source>
</evidence>
<dbReference type="InterPro" id="IPR055414">
    <property type="entry name" value="LRR_R13L4/SHOC2-like"/>
</dbReference>
<dbReference type="PANTHER" id="PTHR48061">
    <property type="entry name" value="LEUCINE-RICH REPEAT RECEPTOR PROTEIN KINASE EMS1-LIKE-RELATED"/>
    <property type="match status" value="1"/>
</dbReference>
<comment type="similarity">
    <text evidence="2">Belongs to the RLP family.</text>
</comment>
<proteinExistence type="inferred from homology"/>
<feature type="domain" description="Leucine-rich repeat-containing N-terminal plant-type" evidence="13">
    <location>
        <begin position="39"/>
        <end position="86"/>
    </location>
</feature>
<feature type="domain" description="Disease resistance R13L4/SHOC-2-like LRR" evidence="14">
    <location>
        <begin position="196"/>
        <end position="333"/>
    </location>
</feature>
<evidence type="ECO:0000256" key="5">
    <source>
        <dbReference type="ARBA" id="ARBA00022692"/>
    </source>
</evidence>
<dbReference type="SMART" id="SM00365">
    <property type="entry name" value="LRR_SD22"/>
    <property type="match status" value="5"/>
</dbReference>
<keyword evidence="10 15" id="KW-0675">Receptor</keyword>
<dbReference type="InterPro" id="IPR032675">
    <property type="entry name" value="LRR_dom_sf"/>
</dbReference>
<dbReference type="FunFam" id="3.80.10.10:FF:000095">
    <property type="entry name" value="LRR receptor-like serine/threonine-protein kinase GSO1"/>
    <property type="match status" value="1"/>
</dbReference>
<dbReference type="Pfam" id="PF00560">
    <property type="entry name" value="LRR_1"/>
    <property type="match status" value="5"/>
</dbReference>
<dbReference type="Pfam" id="PF13516">
    <property type="entry name" value="LRR_6"/>
    <property type="match status" value="1"/>
</dbReference>
<evidence type="ECO:0000256" key="6">
    <source>
        <dbReference type="ARBA" id="ARBA00022729"/>
    </source>
</evidence>
<dbReference type="InterPro" id="IPR013210">
    <property type="entry name" value="LRR_N_plant-typ"/>
</dbReference>
<dbReference type="PROSITE" id="PS51450">
    <property type="entry name" value="LRR"/>
    <property type="match status" value="1"/>
</dbReference>
<reference evidence="15" key="1">
    <citation type="submission" date="2020-09" db="EMBL/GenBank/DDBJ databases">
        <title>Genome-Enabled Discovery of Anthraquinone Biosynthesis in Senna tora.</title>
        <authorList>
            <person name="Kang S.-H."/>
            <person name="Pandey R.P."/>
            <person name="Lee C.-M."/>
            <person name="Sim J.-S."/>
            <person name="Jeong J.-T."/>
            <person name="Choi B.-S."/>
            <person name="Jung M."/>
            <person name="Ginzburg D."/>
            <person name="Zhao K."/>
            <person name="Won S.Y."/>
            <person name="Oh T.-J."/>
            <person name="Yu Y."/>
            <person name="Kim N.-H."/>
            <person name="Lee O.R."/>
            <person name="Lee T.-H."/>
            <person name="Bashyal P."/>
            <person name="Kim T.-S."/>
            <person name="Lee W.-H."/>
            <person name="Kawkins C."/>
            <person name="Kim C.-K."/>
            <person name="Kim J.S."/>
            <person name="Ahn B.O."/>
            <person name="Rhee S.Y."/>
            <person name="Sohng J.K."/>
        </authorList>
    </citation>
    <scope>NUCLEOTIDE SEQUENCE</scope>
    <source>
        <tissue evidence="15">Leaf</tissue>
    </source>
</reference>
<protein>
    <submittedName>
        <fullName evidence="15">Receptor-like protein 12</fullName>
    </submittedName>
</protein>
<evidence type="ECO:0000259" key="14">
    <source>
        <dbReference type="Pfam" id="PF23598"/>
    </source>
</evidence>
<dbReference type="Pfam" id="PF23598">
    <property type="entry name" value="LRR_14"/>
    <property type="match status" value="1"/>
</dbReference>
<evidence type="ECO:0000313" key="16">
    <source>
        <dbReference type="Proteomes" id="UP000634136"/>
    </source>
</evidence>
<keyword evidence="9" id="KW-0472">Membrane</keyword>
<dbReference type="SUPFAM" id="SSF52047">
    <property type="entry name" value="RNI-like"/>
    <property type="match status" value="2"/>
</dbReference>
<evidence type="ECO:0000256" key="11">
    <source>
        <dbReference type="ARBA" id="ARBA00023180"/>
    </source>
</evidence>
<dbReference type="Pfam" id="PF08263">
    <property type="entry name" value="LRRNT_2"/>
    <property type="match status" value="1"/>
</dbReference>
<feature type="signal peptide" evidence="12">
    <location>
        <begin position="1"/>
        <end position="28"/>
    </location>
</feature>
<evidence type="ECO:0000256" key="8">
    <source>
        <dbReference type="ARBA" id="ARBA00022989"/>
    </source>
</evidence>
<evidence type="ECO:0000256" key="9">
    <source>
        <dbReference type="ARBA" id="ARBA00023136"/>
    </source>
</evidence>
<accession>A0A834WLX4</accession>
<dbReference type="EMBL" id="JAAIUW010000006">
    <property type="protein sequence ID" value="KAF7825738.1"/>
    <property type="molecule type" value="Genomic_DNA"/>
</dbReference>
<evidence type="ECO:0000256" key="7">
    <source>
        <dbReference type="ARBA" id="ARBA00022737"/>
    </source>
</evidence>
<comment type="subcellular location">
    <subcellularLocation>
        <location evidence="1">Cell membrane</location>
        <topology evidence="1">Single-pass type I membrane protein</topology>
    </subcellularLocation>
</comment>
<feature type="chain" id="PRO_5032899642" evidence="12">
    <location>
        <begin position="29"/>
        <end position="781"/>
    </location>
</feature>
<comment type="caution">
    <text evidence="15">The sequence shown here is derived from an EMBL/GenBank/DDBJ whole genome shotgun (WGS) entry which is preliminary data.</text>
</comment>
<keyword evidence="3" id="KW-1003">Cell membrane</keyword>
<keyword evidence="16" id="KW-1185">Reference proteome</keyword>
<evidence type="ECO:0000256" key="4">
    <source>
        <dbReference type="ARBA" id="ARBA00022614"/>
    </source>
</evidence>
<dbReference type="AlphaFoldDB" id="A0A834WLX4"/>
<evidence type="ECO:0000256" key="12">
    <source>
        <dbReference type="SAM" id="SignalP"/>
    </source>
</evidence>
<dbReference type="OrthoDB" id="676979at2759"/>
<evidence type="ECO:0000256" key="3">
    <source>
        <dbReference type="ARBA" id="ARBA00022475"/>
    </source>
</evidence>
<evidence type="ECO:0000259" key="13">
    <source>
        <dbReference type="Pfam" id="PF08263"/>
    </source>
</evidence>
<dbReference type="InterPro" id="IPR001611">
    <property type="entry name" value="Leu-rich_rpt"/>
</dbReference>
<dbReference type="Pfam" id="PF13855">
    <property type="entry name" value="LRR_8"/>
    <property type="match status" value="1"/>
</dbReference>
<keyword evidence="6 12" id="KW-0732">Signal</keyword>
<dbReference type="Proteomes" id="UP000634136">
    <property type="component" value="Unassembled WGS sequence"/>
</dbReference>
<evidence type="ECO:0000313" key="15">
    <source>
        <dbReference type="EMBL" id="KAF7825738.1"/>
    </source>
</evidence>